<dbReference type="InterPro" id="IPR045851">
    <property type="entry name" value="AMP-bd_C_sf"/>
</dbReference>
<accession>A0ABR2W290</accession>
<evidence type="ECO:0000259" key="6">
    <source>
        <dbReference type="Pfam" id="PF13193"/>
    </source>
</evidence>
<evidence type="ECO:0000313" key="7">
    <source>
        <dbReference type="EMBL" id="KAK9717642.1"/>
    </source>
</evidence>
<keyword evidence="3" id="KW-0276">Fatty acid metabolism</keyword>
<dbReference type="PANTHER" id="PTHR43859:SF4">
    <property type="entry name" value="BUTANOATE--COA LIGASE AAE1-RELATED"/>
    <property type="match status" value="1"/>
</dbReference>
<dbReference type="InterPro" id="IPR025110">
    <property type="entry name" value="AMP-bd_C"/>
</dbReference>
<comment type="similarity">
    <text evidence="1">Belongs to the ATP-dependent AMP-binding enzyme family.</text>
</comment>
<dbReference type="InterPro" id="IPR020845">
    <property type="entry name" value="AMP-binding_CS"/>
</dbReference>
<evidence type="ECO:0000256" key="1">
    <source>
        <dbReference type="ARBA" id="ARBA00006432"/>
    </source>
</evidence>
<dbReference type="PANTHER" id="PTHR43859">
    <property type="entry name" value="ACYL-ACTIVATING ENZYME"/>
    <property type="match status" value="1"/>
</dbReference>
<keyword evidence="2" id="KW-0436">Ligase</keyword>
<evidence type="ECO:0000259" key="5">
    <source>
        <dbReference type="Pfam" id="PF00501"/>
    </source>
</evidence>
<dbReference type="Pfam" id="PF00501">
    <property type="entry name" value="AMP-binding"/>
    <property type="match status" value="1"/>
</dbReference>
<protein>
    <submittedName>
        <fullName evidence="7">Uncharacterized protein</fullName>
    </submittedName>
</protein>
<comment type="caution">
    <text evidence="7">The sequence shown here is derived from an EMBL/GenBank/DDBJ whole genome shotgun (WGS) entry which is preliminary data.</text>
</comment>
<dbReference type="PROSITE" id="PS00455">
    <property type="entry name" value="AMP_BINDING"/>
    <property type="match status" value="1"/>
</dbReference>
<evidence type="ECO:0000313" key="8">
    <source>
        <dbReference type="Proteomes" id="UP001479436"/>
    </source>
</evidence>
<feature type="domain" description="AMP-binding enzyme C-terminal" evidence="6">
    <location>
        <begin position="480"/>
        <end position="555"/>
    </location>
</feature>
<dbReference type="SUPFAM" id="SSF56801">
    <property type="entry name" value="Acetyl-CoA synthetase-like"/>
    <property type="match status" value="1"/>
</dbReference>
<gene>
    <name evidence="7" type="ORF">K7432_006041</name>
</gene>
<dbReference type="Proteomes" id="UP001479436">
    <property type="component" value="Unassembled WGS sequence"/>
</dbReference>
<keyword evidence="4" id="KW-0443">Lipid metabolism</keyword>
<evidence type="ECO:0000256" key="2">
    <source>
        <dbReference type="ARBA" id="ARBA00022598"/>
    </source>
</evidence>
<dbReference type="Gene3D" id="3.30.300.30">
    <property type="match status" value="1"/>
</dbReference>
<feature type="domain" description="AMP-dependent synthetase/ligase" evidence="5">
    <location>
        <begin position="62"/>
        <end position="430"/>
    </location>
</feature>
<evidence type="ECO:0000256" key="4">
    <source>
        <dbReference type="ARBA" id="ARBA00023098"/>
    </source>
</evidence>
<reference evidence="7 8" key="1">
    <citation type="submission" date="2023-04" db="EMBL/GenBank/DDBJ databases">
        <title>Genome of Basidiobolus ranarum AG-B5.</title>
        <authorList>
            <person name="Stajich J.E."/>
            <person name="Carter-House D."/>
            <person name="Gryganskyi A."/>
        </authorList>
    </citation>
    <scope>NUCLEOTIDE SEQUENCE [LARGE SCALE GENOMIC DNA]</scope>
    <source>
        <strain evidence="7 8">AG-B5</strain>
    </source>
</reference>
<dbReference type="InterPro" id="IPR000873">
    <property type="entry name" value="AMP-dep_synth/lig_dom"/>
</dbReference>
<dbReference type="Gene3D" id="3.40.50.12780">
    <property type="entry name" value="N-terminal domain of ligase-like"/>
    <property type="match status" value="1"/>
</dbReference>
<evidence type="ECO:0000256" key="3">
    <source>
        <dbReference type="ARBA" id="ARBA00022832"/>
    </source>
</evidence>
<sequence>MSGSESTNNQISVASSRLENLNNTLGANVGRDATPNTVSNVIPWKNQQDINKTQLNPVYFLQRSSNVFPNKIAVKLDNLTYTYTDLLHRVHNLAYALRSEGIQAGDRVAYLSPNVPALFEAHYGVPCLRAILVAINYRLKSSEIEYILEHSGSKLLLVDCDSYSLVSHLKDKLKIIQVNSSGRSDDPYEQFLEKGRSLSRGWEELNLLGDEDDTISICYTSGTTGRPKGVMLTYRGVYISSLGNSLEAELNSESVMMWTLPLFHCNGWTFPWAMTAVGGTNIMIRKMDYEYIWKVLVNDKVTHYNGAPTVQISIVNHPSAHKLPKPVKVTVAGSPPSPTLIENMKRLNLIPVHTYGLTETYGPSLVSRWNTEWEVLPEHEQAKVLARQGHSYCVSEETRVVNSKMEDVAFDGKALGEVVMRGTMVMKGYFNDPESTAEAFKGGWFHSGDIAVRHPDGYIQLRDRKKDIIISGGENISTIEVEQIVNEHPAVLEVAVVAIPDEQWGERPKAFIRVRDGVQVTEEEIIAFCKKSMAGYKCPTKVEVVQDFPKTSTGKIQKFVLRAQEWEHQGPDRIK</sequence>
<organism evidence="7 8">
    <name type="scientific">Basidiobolus ranarum</name>
    <dbReference type="NCBI Taxonomy" id="34480"/>
    <lineage>
        <taxon>Eukaryota</taxon>
        <taxon>Fungi</taxon>
        <taxon>Fungi incertae sedis</taxon>
        <taxon>Zoopagomycota</taxon>
        <taxon>Entomophthoromycotina</taxon>
        <taxon>Basidiobolomycetes</taxon>
        <taxon>Basidiobolales</taxon>
        <taxon>Basidiobolaceae</taxon>
        <taxon>Basidiobolus</taxon>
    </lineage>
</organism>
<keyword evidence="8" id="KW-1185">Reference proteome</keyword>
<dbReference type="EMBL" id="JASJQH010007130">
    <property type="protein sequence ID" value="KAK9717642.1"/>
    <property type="molecule type" value="Genomic_DNA"/>
</dbReference>
<dbReference type="InterPro" id="IPR042099">
    <property type="entry name" value="ANL_N_sf"/>
</dbReference>
<name>A0ABR2W290_9FUNG</name>
<proteinExistence type="inferred from homology"/>
<dbReference type="Pfam" id="PF13193">
    <property type="entry name" value="AMP-binding_C"/>
    <property type="match status" value="1"/>
</dbReference>